<evidence type="ECO:0000313" key="1">
    <source>
        <dbReference type="EMBL" id="CAB4183680.1"/>
    </source>
</evidence>
<reference evidence="1" key="1">
    <citation type="submission" date="2020-05" db="EMBL/GenBank/DDBJ databases">
        <authorList>
            <person name="Chiriac C."/>
            <person name="Salcher M."/>
            <person name="Ghai R."/>
            <person name="Kavagutti S V."/>
        </authorList>
    </citation>
    <scope>NUCLEOTIDE SEQUENCE</scope>
</reference>
<accession>A0A6J5QG36</accession>
<name>A0A6J5QG36_9CAUD</name>
<organism evidence="1">
    <name type="scientific">uncultured Caudovirales phage</name>
    <dbReference type="NCBI Taxonomy" id="2100421"/>
    <lineage>
        <taxon>Viruses</taxon>
        <taxon>Duplodnaviria</taxon>
        <taxon>Heunggongvirae</taxon>
        <taxon>Uroviricota</taxon>
        <taxon>Caudoviricetes</taxon>
        <taxon>Peduoviridae</taxon>
        <taxon>Maltschvirus</taxon>
        <taxon>Maltschvirus maltsch</taxon>
    </lineage>
</organism>
<sequence>MIIEDDVEFEEKFFEELEKVLINDFDIIYLNGTDGYYRRPKPFTETLTSVSEMWGMFGYILHSRIYDESIKWLTENELPCDTVFSMYLQFYKCYKVRKPLIFHRAGMSDIQGVIPKNYKHLQRRAKR</sequence>
<protein>
    <recommendedName>
        <fullName evidence="2">Glycosyl transferase, family 25</fullName>
    </recommendedName>
</protein>
<evidence type="ECO:0008006" key="2">
    <source>
        <dbReference type="Google" id="ProtNLM"/>
    </source>
</evidence>
<dbReference type="EMBL" id="LR797049">
    <property type="protein sequence ID" value="CAB4183680.1"/>
    <property type="molecule type" value="Genomic_DNA"/>
</dbReference>
<gene>
    <name evidence="1" type="ORF">UFOVP1106_48</name>
</gene>
<proteinExistence type="predicted"/>